<dbReference type="EMBL" id="SNRW01027744">
    <property type="protein sequence ID" value="KAA6359889.1"/>
    <property type="molecule type" value="Genomic_DNA"/>
</dbReference>
<protein>
    <submittedName>
        <fullName evidence="1">Uncharacterized protein</fullName>
    </submittedName>
</protein>
<comment type="caution">
    <text evidence="1">The sequence shown here is derived from an EMBL/GenBank/DDBJ whole genome shotgun (WGS) entry which is preliminary data.</text>
</comment>
<sequence>GRCNQPKVFRQLSQESMMCFSGIAQVHVILRTKDPL</sequence>
<gene>
    <name evidence="1" type="ORF">EZS28_044583</name>
</gene>
<evidence type="ECO:0000313" key="2">
    <source>
        <dbReference type="Proteomes" id="UP000324800"/>
    </source>
</evidence>
<reference evidence="1 2" key="1">
    <citation type="submission" date="2019-03" db="EMBL/GenBank/DDBJ databases">
        <title>Single cell metagenomics reveals metabolic interactions within the superorganism composed of flagellate Streblomastix strix and complex community of Bacteroidetes bacteria on its surface.</title>
        <authorList>
            <person name="Treitli S.C."/>
            <person name="Kolisko M."/>
            <person name="Husnik F."/>
            <person name="Keeling P."/>
            <person name="Hampl V."/>
        </authorList>
    </citation>
    <scope>NUCLEOTIDE SEQUENCE [LARGE SCALE GENOMIC DNA]</scope>
    <source>
        <strain evidence="1">ST1C</strain>
    </source>
</reference>
<evidence type="ECO:0000313" key="1">
    <source>
        <dbReference type="EMBL" id="KAA6359889.1"/>
    </source>
</evidence>
<feature type="non-terminal residue" evidence="1">
    <location>
        <position position="1"/>
    </location>
</feature>
<proteinExistence type="predicted"/>
<accession>A0A5J4TPI8</accession>
<name>A0A5J4TPI8_9EUKA</name>
<dbReference type="AlphaFoldDB" id="A0A5J4TPI8"/>
<dbReference type="Proteomes" id="UP000324800">
    <property type="component" value="Unassembled WGS sequence"/>
</dbReference>
<organism evidence="1 2">
    <name type="scientific">Streblomastix strix</name>
    <dbReference type="NCBI Taxonomy" id="222440"/>
    <lineage>
        <taxon>Eukaryota</taxon>
        <taxon>Metamonada</taxon>
        <taxon>Preaxostyla</taxon>
        <taxon>Oxymonadida</taxon>
        <taxon>Streblomastigidae</taxon>
        <taxon>Streblomastix</taxon>
    </lineage>
</organism>